<dbReference type="PANTHER" id="PTHR43557">
    <property type="entry name" value="APOPTOSIS-INDUCING FACTOR 1"/>
    <property type="match status" value="1"/>
</dbReference>
<dbReference type="Proteomes" id="UP000199406">
    <property type="component" value="Unassembled WGS sequence"/>
</dbReference>
<dbReference type="Gene3D" id="3.50.50.60">
    <property type="entry name" value="FAD/NAD(P)-binding domain"/>
    <property type="match status" value="2"/>
</dbReference>
<dbReference type="Gene3D" id="3.30.390.30">
    <property type="match status" value="1"/>
</dbReference>
<evidence type="ECO:0000256" key="1">
    <source>
        <dbReference type="ARBA" id="ARBA00001974"/>
    </source>
</evidence>
<dbReference type="InterPro" id="IPR023753">
    <property type="entry name" value="FAD/NAD-binding_dom"/>
</dbReference>
<feature type="chain" id="PRO_5011660794" evidence="5">
    <location>
        <begin position="26"/>
        <end position="410"/>
    </location>
</feature>
<evidence type="ECO:0000313" key="8">
    <source>
        <dbReference type="Proteomes" id="UP000199406"/>
    </source>
</evidence>
<accession>A0A1G7R2G8</accession>
<feature type="domain" description="FAD/NAD(P)-binding" evidence="6">
    <location>
        <begin position="5"/>
        <end position="303"/>
    </location>
</feature>
<reference evidence="8" key="1">
    <citation type="submission" date="2016-10" db="EMBL/GenBank/DDBJ databases">
        <authorList>
            <person name="Varghese N."/>
            <person name="Submissions S."/>
        </authorList>
    </citation>
    <scope>NUCLEOTIDE SEQUENCE [LARGE SCALE GENOMIC DNA]</scope>
    <source>
        <strain evidence="8">DSM 44268</strain>
    </source>
</reference>
<dbReference type="AlphaFoldDB" id="A0A1G7R2G8"/>
<dbReference type="PRINTS" id="PR00368">
    <property type="entry name" value="FADPNR"/>
</dbReference>
<dbReference type="InterPro" id="IPR036188">
    <property type="entry name" value="FAD/NAD-bd_sf"/>
</dbReference>
<dbReference type="SUPFAM" id="SSF55424">
    <property type="entry name" value="FAD/NAD-linked reductases, dimerisation (C-terminal) domain"/>
    <property type="match status" value="1"/>
</dbReference>
<dbReference type="PRINTS" id="PR00411">
    <property type="entry name" value="PNDRDTASEI"/>
</dbReference>
<dbReference type="STRING" id="1550231.SAMN05660662_0147"/>
<comment type="cofactor">
    <cofactor evidence="1">
        <name>FAD</name>
        <dbReference type="ChEBI" id="CHEBI:57692"/>
    </cofactor>
</comment>
<dbReference type="GO" id="GO:0005737">
    <property type="term" value="C:cytoplasm"/>
    <property type="evidence" value="ECO:0007669"/>
    <property type="project" value="TreeGrafter"/>
</dbReference>
<keyword evidence="3" id="KW-0274">FAD</keyword>
<evidence type="ECO:0000256" key="3">
    <source>
        <dbReference type="ARBA" id="ARBA00022827"/>
    </source>
</evidence>
<protein>
    <submittedName>
        <fullName evidence="7">NADPH-dependent 2,4-dienoyl-CoA reductase, sulfur reductase</fullName>
    </submittedName>
</protein>
<dbReference type="PANTHER" id="PTHR43557:SF2">
    <property type="entry name" value="RIESKE DOMAIN-CONTAINING PROTEIN-RELATED"/>
    <property type="match status" value="1"/>
</dbReference>
<name>A0A1G7R2G8_9ACTN</name>
<dbReference type="InterPro" id="IPR016156">
    <property type="entry name" value="FAD/NAD-linked_Rdtase_dimer_sf"/>
</dbReference>
<organism evidence="7 8">
    <name type="scientific">Blastococcus aurantiacus</name>
    <dbReference type="NCBI Taxonomy" id="1550231"/>
    <lineage>
        <taxon>Bacteria</taxon>
        <taxon>Bacillati</taxon>
        <taxon>Actinomycetota</taxon>
        <taxon>Actinomycetes</taxon>
        <taxon>Geodermatophilales</taxon>
        <taxon>Geodermatophilaceae</taxon>
        <taxon>Blastococcus</taxon>
    </lineage>
</organism>
<keyword evidence="5" id="KW-0732">Signal</keyword>
<proteinExistence type="predicted"/>
<dbReference type="InterPro" id="IPR050446">
    <property type="entry name" value="FAD-oxidoreductase/Apoptosis"/>
</dbReference>
<dbReference type="GO" id="GO:0016651">
    <property type="term" value="F:oxidoreductase activity, acting on NAD(P)H"/>
    <property type="evidence" value="ECO:0007669"/>
    <property type="project" value="TreeGrafter"/>
</dbReference>
<dbReference type="OrthoDB" id="3248171at2"/>
<evidence type="ECO:0000256" key="4">
    <source>
        <dbReference type="ARBA" id="ARBA00023002"/>
    </source>
</evidence>
<dbReference type="EMBL" id="FNBT01000010">
    <property type="protein sequence ID" value="SDG04927.1"/>
    <property type="molecule type" value="Genomic_DNA"/>
</dbReference>
<evidence type="ECO:0000259" key="6">
    <source>
        <dbReference type="Pfam" id="PF07992"/>
    </source>
</evidence>
<keyword evidence="4" id="KW-0560">Oxidoreductase</keyword>
<keyword evidence="8" id="KW-1185">Reference proteome</keyword>
<dbReference type="RefSeq" id="WP_091771089.1">
    <property type="nucleotide sequence ID" value="NZ_FNBT01000010.1"/>
</dbReference>
<evidence type="ECO:0000256" key="2">
    <source>
        <dbReference type="ARBA" id="ARBA00022630"/>
    </source>
</evidence>
<dbReference type="SUPFAM" id="SSF51905">
    <property type="entry name" value="FAD/NAD(P)-binding domain"/>
    <property type="match status" value="1"/>
</dbReference>
<evidence type="ECO:0000313" key="7">
    <source>
        <dbReference type="EMBL" id="SDG04927.1"/>
    </source>
</evidence>
<feature type="signal peptide" evidence="5">
    <location>
        <begin position="1"/>
        <end position="25"/>
    </location>
</feature>
<gene>
    <name evidence="7" type="ORF">SAMN05660662_0147</name>
</gene>
<evidence type="ECO:0000256" key="5">
    <source>
        <dbReference type="SAM" id="SignalP"/>
    </source>
</evidence>
<keyword evidence="2" id="KW-0285">Flavoprotein</keyword>
<dbReference type="Pfam" id="PF07992">
    <property type="entry name" value="Pyr_redox_2"/>
    <property type="match status" value="1"/>
</dbReference>
<sequence>MGMTRVLVVGAGAAGSAAATVLAQAAGELEVVVVSAEDRLPYNRTTVNKGLLSGAVDDASIALPGMDLPGVTWRLGERVVHLDPVDRSVRLAGGEQLTADAIVLAVGASPRPVPGLGPAADRILTLRSAADTAQLRAALTPGAAVAIVGAGLIGTETAGVLRQAGHRVVLLDTAAAPMAPLVGPTVAKWILQAHRAAGVDVRVGTTLQTLSEQADQSLSLALSDETQVAAEVVLAALGAAPDTGWLTGIGVLDDAAAGAVNVDDQHRVTGWPGLYAAGDSAAFPGPDGARVRIEHWGAALAQGRKAAHAVLADLGLREPDNAVPPELPSYSTYVHGTKLTILGWPQLATGEVPLLGTPEDERFAVALHDADGRLVAAVGVGGARAVNRITDLLQRRAPVTELASDAAAGR</sequence>